<organism evidence="1 2">
    <name type="scientific">Faecalibacterium hominis</name>
    <name type="common">ex Afrizal et al. 2022</name>
    <dbReference type="NCBI Taxonomy" id="2881265"/>
    <lineage>
        <taxon>Bacteria</taxon>
        <taxon>Bacillati</taxon>
        <taxon>Bacillota</taxon>
        <taxon>Clostridia</taxon>
        <taxon>Eubacteriales</taxon>
        <taxon>Oscillospiraceae</taxon>
        <taxon>Faecalibacterium</taxon>
    </lineage>
</organism>
<reference evidence="1 2" key="1">
    <citation type="submission" date="2021-10" db="EMBL/GenBank/DDBJ databases">
        <title>Anaerobic single-cell dispensing facilitates the cultivation of human gut bacteria.</title>
        <authorList>
            <person name="Afrizal A."/>
        </authorList>
    </citation>
    <scope>NUCLEOTIDE SEQUENCE [LARGE SCALE GENOMIC DNA]</scope>
    <source>
        <strain evidence="1 2">CLA-AA-H223</strain>
    </source>
</reference>
<name>A0ABS8FD57_9FIRM</name>
<proteinExistence type="predicted"/>
<keyword evidence="2" id="KW-1185">Reference proteome</keyword>
<sequence length="53" mass="5976">MKDRICPLDGKPCEKDWPDRFHDTPDGGCQLTLVQDMGGKLLFVDGQEVIMLL</sequence>
<dbReference type="EMBL" id="JAJEQO010000002">
    <property type="protein sequence ID" value="MCC2212381.1"/>
    <property type="molecule type" value="Genomic_DNA"/>
</dbReference>
<dbReference type="Proteomes" id="UP001199236">
    <property type="component" value="Unassembled WGS sequence"/>
</dbReference>
<evidence type="ECO:0000313" key="1">
    <source>
        <dbReference type="EMBL" id="MCC2212381.1"/>
    </source>
</evidence>
<evidence type="ECO:0000313" key="2">
    <source>
        <dbReference type="Proteomes" id="UP001199236"/>
    </source>
</evidence>
<protein>
    <submittedName>
        <fullName evidence="1">Uncharacterized protein</fullName>
    </submittedName>
</protein>
<accession>A0ABS8FD57</accession>
<comment type="caution">
    <text evidence="1">The sequence shown here is derived from an EMBL/GenBank/DDBJ whole genome shotgun (WGS) entry which is preliminary data.</text>
</comment>
<gene>
    <name evidence="1" type="ORF">LKD34_02515</name>
</gene>
<dbReference type="RefSeq" id="WP_227622157.1">
    <property type="nucleotide sequence ID" value="NZ_JAJEQO010000002.1"/>
</dbReference>